<evidence type="ECO:0000313" key="3">
    <source>
        <dbReference type="Proteomes" id="UP000243250"/>
    </source>
</evidence>
<dbReference type="AlphaFoldDB" id="A0A1I6IQH9"/>
<keyword evidence="1" id="KW-0472">Membrane</keyword>
<dbReference type="EMBL" id="FOYS01000007">
    <property type="protein sequence ID" value="SFR69005.1"/>
    <property type="molecule type" value="Genomic_DNA"/>
</dbReference>
<keyword evidence="1" id="KW-1133">Transmembrane helix</keyword>
<sequence>MSTNARTAAVGGLDRTVLGYALLFSAPMALGITVMMLRVVGGPVSKPIVFAPGLVVALAVFLLVAVAASGGETE</sequence>
<keyword evidence="1" id="KW-0812">Transmembrane</keyword>
<keyword evidence="3" id="KW-1185">Reference proteome</keyword>
<evidence type="ECO:0000313" key="2">
    <source>
        <dbReference type="EMBL" id="SFR69005.1"/>
    </source>
</evidence>
<dbReference type="STRING" id="555875.SAMN04488124_3515"/>
<reference evidence="3" key="1">
    <citation type="submission" date="2016-10" db="EMBL/GenBank/DDBJ databases">
        <authorList>
            <person name="Varghese N."/>
            <person name="Submissions S."/>
        </authorList>
    </citation>
    <scope>NUCLEOTIDE SEQUENCE [LARGE SCALE GENOMIC DNA]</scope>
    <source>
        <strain evidence="3">CGMCC 1.8711</strain>
    </source>
</reference>
<proteinExistence type="predicted"/>
<dbReference type="OrthoDB" id="282741at2157"/>
<accession>A0A1I6IQH9</accession>
<gene>
    <name evidence="2" type="ORF">SAMN04488124_3515</name>
</gene>
<organism evidence="2 3">
    <name type="scientific">Halogeometricum limi</name>
    <dbReference type="NCBI Taxonomy" id="555875"/>
    <lineage>
        <taxon>Archaea</taxon>
        <taxon>Methanobacteriati</taxon>
        <taxon>Methanobacteriota</taxon>
        <taxon>Stenosarchaea group</taxon>
        <taxon>Halobacteria</taxon>
        <taxon>Halobacteriales</taxon>
        <taxon>Haloferacaceae</taxon>
        <taxon>Halogeometricum</taxon>
    </lineage>
</organism>
<dbReference type="Proteomes" id="UP000243250">
    <property type="component" value="Unassembled WGS sequence"/>
</dbReference>
<feature type="transmembrane region" description="Helical" evidence="1">
    <location>
        <begin position="48"/>
        <end position="68"/>
    </location>
</feature>
<name>A0A1I6IQH9_9EURY</name>
<evidence type="ECO:0000256" key="1">
    <source>
        <dbReference type="SAM" id="Phobius"/>
    </source>
</evidence>
<protein>
    <submittedName>
        <fullName evidence="2">Uncharacterized protein</fullName>
    </submittedName>
</protein>
<dbReference type="RefSeq" id="WP_089883357.1">
    <property type="nucleotide sequence ID" value="NZ_FOYS01000007.1"/>
</dbReference>
<feature type="transmembrane region" description="Helical" evidence="1">
    <location>
        <begin position="20"/>
        <end position="41"/>
    </location>
</feature>